<dbReference type="RefSeq" id="WP_091122875.1">
    <property type="nucleotide sequence ID" value="NZ_FMBA01000019.1"/>
</dbReference>
<dbReference type="PRINTS" id="PR00112">
    <property type="entry name" value="ACYLPHPHTASE"/>
</dbReference>
<dbReference type="SUPFAM" id="SSF54975">
    <property type="entry name" value="Acylphosphatase/BLUF domain-like"/>
    <property type="match status" value="1"/>
</dbReference>
<evidence type="ECO:0000259" key="8">
    <source>
        <dbReference type="PROSITE" id="PS51160"/>
    </source>
</evidence>
<dbReference type="PANTHER" id="PTHR47268">
    <property type="entry name" value="ACYLPHOSPHATASE"/>
    <property type="match status" value="1"/>
</dbReference>
<sequence length="92" mass="10170">MIKKVKIDISGLVQGVGFRFFTYQQAQKLGLVGYVQNLDNGNVEIIAQGDSSQIAKLIQWIENGGPASSRISHVNICELSPQNNLTSFNVRY</sequence>
<evidence type="ECO:0000256" key="6">
    <source>
        <dbReference type="RuleBase" id="RU000553"/>
    </source>
</evidence>
<dbReference type="EMBL" id="FMBA01000019">
    <property type="protein sequence ID" value="SCC04485.1"/>
    <property type="molecule type" value="Genomic_DNA"/>
</dbReference>
<dbReference type="Gene3D" id="3.30.70.100">
    <property type="match status" value="1"/>
</dbReference>
<evidence type="ECO:0000256" key="3">
    <source>
        <dbReference type="ARBA" id="ARBA00015991"/>
    </source>
</evidence>
<evidence type="ECO:0000313" key="10">
    <source>
        <dbReference type="Proteomes" id="UP000199698"/>
    </source>
</evidence>
<keyword evidence="5 6" id="KW-0378">Hydrolase</keyword>
<dbReference type="PROSITE" id="PS51160">
    <property type="entry name" value="ACYLPHOSPHATASE_3"/>
    <property type="match status" value="1"/>
</dbReference>
<dbReference type="Pfam" id="PF00708">
    <property type="entry name" value="Acylphosphatase"/>
    <property type="match status" value="1"/>
</dbReference>
<dbReference type="InterPro" id="IPR001792">
    <property type="entry name" value="Acylphosphatase-like_dom"/>
</dbReference>
<accession>A0A1C4BC89</accession>
<evidence type="ECO:0000313" key="9">
    <source>
        <dbReference type="EMBL" id="SCC04485.1"/>
    </source>
</evidence>
<feature type="active site" evidence="5">
    <location>
        <position position="19"/>
    </location>
</feature>
<dbReference type="OrthoDB" id="5295388at2"/>
<protein>
    <recommendedName>
        <fullName evidence="3 5">Acylphosphatase</fullName>
        <ecNumber evidence="2 5">3.6.1.7</ecNumber>
    </recommendedName>
</protein>
<name>A0A1C4BC89_9GAMM</name>
<dbReference type="STRING" id="1798183.GA0061080_101911"/>
<dbReference type="PROSITE" id="PS00150">
    <property type="entry name" value="ACYLPHOSPHATASE_1"/>
    <property type="match status" value="1"/>
</dbReference>
<dbReference type="AlphaFoldDB" id="A0A1C4BC89"/>
<evidence type="ECO:0000256" key="1">
    <source>
        <dbReference type="ARBA" id="ARBA00005614"/>
    </source>
</evidence>
<dbReference type="GO" id="GO:0003998">
    <property type="term" value="F:acylphosphatase activity"/>
    <property type="evidence" value="ECO:0007669"/>
    <property type="project" value="UniProtKB-EC"/>
</dbReference>
<dbReference type="InterPro" id="IPR017968">
    <property type="entry name" value="Acylphosphatase_CS"/>
</dbReference>
<feature type="active site" evidence="5">
    <location>
        <position position="37"/>
    </location>
</feature>
<feature type="domain" description="Acylphosphatase-like" evidence="8">
    <location>
        <begin position="4"/>
        <end position="92"/>
    </location>
</feature>
<dbReference type="EC" id="3.6.1.7" evidence="2 5"/>
<evidence type="ECO:0000256" key="7">
    <source>
        <dbReference type="RuleBase" id="RU004168"/>
    </source>
</evidence>
<comment type="similarity">
    <text evidence="1 7">Belongs to the acylphosphatase family.</text>
</comment>
<dbReference type="Proteomes" id="UP000199698">
    <property type="component" value="Unassembled WGS sequence"/>
</dbReference>
<comment type="catalytic activity">
    <reaction evidence="4 5 6">
        <text>an acyl phosphate + H2O = a carboxylate + phosphate + H(+)</text>
        <dbReference type="Rhea" id="RHEA:14965"/>
        <dbReference type="ChEBI" id="CHEBI:15377"/>
        <dbReference type="ChEBI" id="CHEBI:15378"/>
        <dbReference type="ChEBI" id="CHEBI:29067"/>
        <dbReference type="ChEBI" id="CHEBI:43474"/>
        <dbReference type="ChEBI" id="CHEBI:59918"/>
        <dbReference type="EC" id="3.6.1.7"/>
    </reaction>
</comment>
<dbReference type="InterPro" id="IPR020456">
    <property type="entry name" value="Acylphosphatase"/>
</dbReference>
<reference evidence="10" key="1">
    <citation type="submission" date="2016-08" db="EMBL/GenBank/DDBJ databases">
        <authorList>
            <person name="Varghese N."/>
            <person name="Submissions Spin"/>
        </authorList>
    </citation>
    <scope>NUCLEOTIDE SEQUENCE [LARGE SCALE GENOMIC DNA]</scope>
    <source>
        <strain evidence="10">R-53144</strain>
    </source>
</reference>
<evidence type="ECO:0000256" key="5">
    <source>
        <dbReference type="PROSITE-ProRule" id="PRU00520"/>
    </source>
</evidence>
<dbReference type="PROSITE" id="PS00151">
    <property type="entry name" value="ACYLPHOSPHATASE_2"/>
    <property type="match status" value="1"/>
</dbReference>
<evidence type="ECO:0000256" key="4">
    <source>
        <dbReference type="ARBA" id="ARBA00047645"/>
    </source>
</evidence>
<gene>
    <name evidence="9" type="ORF">GA0061080_101911</name>
</gene>
<keyword evidence="10" id="KW-1185">Reference proteome</keyword>
<proteinExistence type="inferred from homology"/>
<evidence type="ECO:0000256" key="2">
    <source>
        <dbReference type="ARBA" id="ARBA00012150"/>
    </source>
</evidence>
<dbReference type="NCBIfam" id="NF011000">
    <property type="entry name" value="PRK14426.1"/>
    <property type="match status" value="1"/>
</dbReference>
<dbReference type="PANTHER" id="PTHR47268:SF4">
    <property type="entry name" value="ACYLPHOSPHATASE"/>
    <property type="match status" value="1"/>
</dbReference>
<dbReference type="InterPro" id="IPR036046">
    <property type="entry name" value="Acylphosphatase-like_dom_sf"/>
</dbReference>
<organism evidence="9 10">
    <name type="scientific">Gilliamella intestini</name>
    <dbReference type="NCBI Taxonomy" id="1798183"/>
    <lineage>
        <taxon>Bacteria</taxon>
        <taxon>Pseudomonadati</taxon>
        <taxon>Pseudomonadota</taxon>
        <taxon>Gammaproteobacteria</taxon>
        <taxon>Orbales</taxon>
        <taxon>Orbaceae</taxon>
        <taxon>Gilliamella</taxon>
    </lineage>
</organism>